<proteinExistence type="predicted"/>
<dbReference type="EnsemblMetazoa" id="AMAM003140-RA">
    <property type="protein sequence ID" value="AMAM003140-PA"/>
    <property type="gene ID" value="AMAM003140"/>
</dbReference>
<dbReference type="VEuPathDB" id="VectorBase:AMAM003140"/>
<sequence>MGYGNRTCLDAPGGKRNLRKPVGLYPCHNQGGNQIRNLWSNLCIDSAAKPEDMHSPLGVWPCHQAGGNQVLYTKKKNATPKQHTPTTTHIHYVHAYTTLGRQSKRRLFLFWLFYWSIHICLD</sequence>
<keyword evidence="2" id="KW-1185">Reference proteome</keyword>
<evidence type="ECO:0000313" key="2">
    <source>
        <dbReference type="Proteomes" id="UP000075901"/>
    </source>
</evidence>
<reference evidence="1" key="2">
    <citation type="submission" date="2020-05" db="UniProtKB">
        <authorList>
            <consortium name="EnsemblMetazoa"/>
        </authorList>
    </citation>
    <scope>IDENTIFICATION</scope>
    <source>
        <strain evidence="1">maculatus3</strain>
    </source>
</reference>
<dbReference type="Proteomes" id="UP000075901">
    <property type="component" value="Unassembled WGS sequence"/>
</dbReference>
<name>A0A182SAX8_9DIPT</name>
<dbReference type="SUPFAM" id="SSF50370">
    <property type="entry name" value="Ricin B-like lectins"/>
    <property type="match status" value="1"/>
</dbReference>
<dbReference type="Gene3D" id="2.80.10.50">
    <property type="match status" value="2"/>
</dbReference>
<reference evidence="2" key="1">
    <citation type="submission" date="2013-09" db="EMBL/GenBank/DDBJ databases">
        <title>The Genome Sequence of Anopheles maculatus species B.</title>
        <authorList>
            <consortium name="The Broad Institute Genomics Platform"/>
            <person name="Neafsey D.E."/>
            <person name="Besansky N."/>
            <person name="Howell P."/>
            <person name="Walton C."/>
            <person name="Young S.K."/>
            <person name="Zeng Q."/>
            <person name="Gargeya S."/>
            <person name="Fitzgerald M."/>
            <person name="Haas B."/>
            <person name="Abouelleil A."/>
            <person name="Allen A.W."/>
            <person name="Alvarado L."/>
            <person name="Arachchi H.M."/>
            <person name="Berlin A.M."/>
            <person name="Chapman S.B."/>
            <person name="Gainer-Dewar J."/>
            <person name="Goldberg J."/>
            <person name="Griggs A."/>
            <person name="Gujja S."/>
            <person name="Hansen M."/>
            <person name="Howarth C."/>
            <person name="Imamovic A."/>
            <person name="Ireland A."/>
            <person name="Larimer J."/>
            <person name="McCowan C."/>
            <person name="Murphy C."/>
            <person name="Pearson M."/>
            <person name="Poon T.W."/>
            <person name="Priest M."/>
            <person name="Roberts A."/>
            <person name="Saif S."/>
            <person name="Shea T."/>
            <person name="Sisk P."/>
            <person name="Sykes S."/>
            <person name="Wortman J."/>
            <person name="Nusbaum C."/>
            <person name="Birren B."/>
        </authorList>
    </citation>
    <scope>NUCLEOTIDE SEQUENCE [LARGE SCALE GENOMIC DNA]</scope>
    <source>
        <strain evidence="2">maculatus3</strain>
    </source>
</reference>
<evidence type="ECO:0008006" key="3">
    <source>
        <dbReference type="Google" id="ProtNLM"/>
    </source>
</evidence>
<organism evidence="1 2">
    <name type="scientific">Anopheles maculatus</name>
    <dbReference type="NCBI Taxonomy" id="74869"/>
    <lineage>
        <taxon>Eukaryota</taxon>
        <taxon>Metazoa</taxon>
        <taxon>Ecdysozoa</taxon>
        <taxon>Arthropoda</taxon>
        <taxon>Hexapoda</taxon>
        <taxon>Insecta</taxon>
        <taxon>Pterygota</taxon>
        <taxon>Neoptera</taxon>
        <taxon>Endopterygota</taxon>
        <taxon>Diptera</taxon>
        <taxon>Nematocera</taxon>
        <taxon>Culicoidea</taxon>
        <taxon>Culicidae</taxon>
        <taxon>Anophelinae</taxon>
        <taxon>Anopheles</taxon>
        <taxon>Anopheles maculatus group</taxon>
    </lineage>
</organism>
<dbReference type="InterPro" id="IPR035992">
    <property type="entry name" value="Ricin_B-like_lectins"/>
</dbReference>
<accession>A0A182SAX8</accession>
<evidence type="ECO:0000313" key="1">
    <source>
        <dbReference type="EnsemblMetazoa" id="AMAM003140-PA"/>
    </source>
</evidence>
<dbReference type="AlphaFoldDB" id="A0A182SAX8"/>
<protein>
    <recommendedName>
        <fullName evidence="3">Ricin B lectin domain-containing protein</fullName>
    </recommendedName>
</protein>